<dbReference type="InterPro" id="IPR052271">
    <property type="entry name" value="GDPD-Related"/>
</dbReference>
<evidence type="ECO:0000313" key="10">
    <source>
        <dbReference type="Proteomes" id="UP001211907"/>
    </source>
</evidence>
<protein>
    <recommendedName>
        <fullName evidence="8">GP-PDE domain-containing protein</fullName>
    </recommendedName>
</protein>
<gene>
    <name evidence="9" type="ORF">HK100_008740</name>
</gene>
<proteinExistence type="inferred from homology"/>
<dbReference type="PANTHER" id="PTHR42758">
    <property type="entry name" value="PHOSPHATIDYLGLYCEROL PHOSPHOLIPASE C"/>
    <property type="match status" value="1"/>
</dbReference>
<evidence type="ECO:0000256" key="1">
    <source>
        <dbReference type="ARBA" id="ARBA00004370"/>
    </source>
</evidence>
<keyword evidence="4" id="KW-0378">Hydrolase</keyword>
<evidence type="ECO:0000256" key="5">
    <source>
        <dbReference type="ARBA" id="ARBA00022989"/>
    </source>
</evidence>
<evidence type="ECO:0000256" key="7">
    <source>
        <dbReference type="ARBA" id="ARBA00023136"/>
    </source>
</evidence>
<comment type="subcellular location">
    <subcellularLocation>
        <location evidence="1">Membrane</location>
    </subcellularLocation>
</comment>
<dbReference type="GO" id="GO:0008081">
    <property type="term" value="F:phosphoric diester hydrolase activity"/>
    <property type="evidence" value="ECO:0007669"/>
    <property type="project" value="InterPro"/>
</dbReference>
<evidence type="ECO:0000259" key="8">
    <source>
        <dbReference type="PROSITE" id="PS51704"/>
    </source>
</evidence>
<dbReference type="InterPro" id="IPR017946">
    <property type="entry name" value="PLC-like_Pdiesterase_TIM-brl"/>
</dbReference>
<keyword evidence="6" id="KW-0443">Lipid metabolism</keyword>
<keyword evidence="10" id="KW-1185">Reference proteome</keyword>
<dbReference type="SUPFAM" id="SSF51695">
    <property type="entry name" value="PLC-like phosphodiesterases"/>
    <property type="match status" value="1"/>
</dbReference>
<comment type="similarity">
    <text evidence="2">Belongs to the glycerophosphoryl diester phosphodiesterase family.</text>
</comment>
<sequence length="296" mass="32964">MHHNMESQLPAIQSRWNVKKQHWRNFGINNKAVAALGTGYCERNVKLRGFDGAILMSHRGGSLENVENSLTAFRHSAASFDEVREGIPDAAGEGRAKPNAQLVLEMDARLTSDGCAVVLHDSLLSRLCASPVTVGSLAFENLPLLNVPTHISSHSEDPDFRRIPLLEEVLKEFPTIPMQIDVKDGPEELVIKVGNLIKQYHRENITVWGSFRPDINNLCYKHFSTDIPLFFDWKRALLSYSLSWLGLTHWISYRESALICPNLSWILRRPWGAGKNAKAGGAPGGGINTVEGFENV</sequence>
<dbReference type="GO" id="GO:0016020">
    <property type="term" value="C:membrane"/>
    <property type="evidence" value="ECO:0007669"/>
    <property type="project" value="UniProtKB-SubCell"/>
</dbReference>
<name>A0AAD5T3Y5_9FUNG</name>
<dbReference type="Proteomes" id="UP001211907">
    <property type="component" value="Unassembled WGS sequence"/>
</dbReference>
<evidence type="ECO:0000256" key="4">
    <source>
        <dbReference type="ARBA" id="ARBA00022801"/>
    </source>
</evidence>
<reference evidence="9" key="1">
    <citation type="submission" date="2020-05" db="EMBL/GenBank/DDBJ databases">
        <title>Phylogenomic resolution of chytrid fungi.</title>
        <authorList>
            <person name="Stajich J.E."/>
            <person name="Amses K."/>
            <person name="Simmons R."/>
            <person name="Seto K."/>
            <person name="Myers J."/>
            <person name="Bonds A."/>
            <person name="Quandt C.A."/>
            <person name="Barry K."/>
            <person name="Liu P."/>
            <person name="Grigoriev I."/>
            <person name="Longcore J.E."/>
            <person name="James T.Y."/>
        </authorList>
    </citation>
    <scope>NUCLEOTIDE SEQUENCE</scope>
    <source>
        <strain evidence="9">JEL0513</strain>
    </source>
</reference>
<keyword evidence="7" id="KW-0472">Membrane</keyword>
<evidence type="ECO:0000256" key="3">
    <source>
        <dbReference type="ARBA" id="ARBA00022692"/>
    </source>
</evidence>
<dbReference type="EMBL" id="JADGJH010000430">
    <property type="protein sequence ID" value="KAJ3129243.1"/>
    <property type="molecule type" value="Genomic_DNA"/>
</dbReference>
<keyword evidence="5" id="KW-1133">Transmembrane helix</keyword>
<evidence type="ECO:0000313" key="9">
    <source>
        <dbReference type="EMBL" id="KAJ3129243.1"/>
    </source>
</evidence>
<dbReference type="PROSITE" id="PS51704">
    <property type="entry name" value="GP_PDE"/>
    <property type="match status" value="1"/>
</dbReference>
<keyword evidence="3" id="KW-0812">Transmembrane</keyword>
<accession>A0AAD5T3Y5</accession>
<feature type="domain" description="GP-PDE" evidence="8">
    <location>
        <begin position="53"/>
        <end position="296"/>
    </location>
</feature>
<dbReference type="InterPro" id="IPR030395">
    <property type="entry name" value="GP_PDE_dom"/>
</dbReference>
<evidence type="ECO:0000256" key="2">
    <source>
        <dbReference type="ARBA" id="ARBA00007277"/>
    </source>
</evidence>
<dbReference type="Pfam" id="PF03009">
    <property type="entry name" value="GDPD"/>
    <property type="match status" value="1"/>
</dbReference>
<dbReference type="GO" id="GO:0005737">
    <property type="term" value="C:cytoplasm"/>
    <property type="evidence" value="ECO:0007669"/>
    <property type="project" value="UniProtKB-ARBA"/>
</dbReference>
<organism evidence="9 10">
    <name type="scientific">Physocladia obscura</name>
    <dbReference type="NCBI Taxonomy" id="109957"/>
    <lineage>
        <taxon>Eukaryota</taxon>
        <taxon>Fungi</taxon>
        <taxon>Fungi incertae sedis</taxon>
        <taxon>Chytridiomycota</taxon>
        <taxon>Chytridiomycota incertae sedis</taxon>
        <taxon>Chytridiomycetes</taxon>
        <taxon>Chytridiales</taxon>
        <taxon>Chytriomycetaceae</taxon>
        <taxon>Physocladia</taxon>
    </lineage>
</organism>
<feature type="non-terminal residue" evidence="9">
    <location>
        <position position="1"/>
    </location>
</feature>
<comment type="caution">
    <text evidence="9">The sequence shown here is derived from an EMBL/GenBank/DDBJ whole genome shotgun (WGS) entry which is preliminary data.</text>
</comment>
<dbReference type="GO" id="GO:0046475">
    <property type="term" value="P:glycerophospholipid catabolic process"/>
    <property type="evidence" value="ECO:0007669"/>
    <property type="project" value="TreeGrafter"/>
</dbReference>
<dbReference type="PANTHER" id="PTHR42758:SF2">
    <property type="entry name" value="PHOSPHATIDYLGLYCEROL PHOSPHOLIPASE C"/>
    <property type="match status" value="1"/>
</dbReference>
<dbReference type="Gene3D" id="3.20.20.190">
    <property type="entry name" value="Phosphatidylinositol (PI) phosphodiesterase"/>
    <property type="match status" value="1"/>
</dbReference>
<evidence type="ECO:0000256" key="6">
    <source>
        <dbReference type="ARBA" id="ARBA00023098"/>
    </source>
</evidence>
<dbReference type="AlphaFoldDB" id="A0AAD5T3Y5"/>